<evidence type="ECO:0000256" key="2">
    <source>
        <dbReference type="ARBA" id="ARBA00022989"/>
    </source>
</evidence>
<evidence type="ECO:0000256" key="4">
    <source>
        <dbReference type="SAM" id="Phobius"/>
    </source>
</evidence>
<dbReference type="RefSeq" id="WP_089996594.1">
    <property type="nucleotide sequence ID" value="NZ_FOIZ01000002.1"/>
</dbReference>
<dbReference type="Gene3D" id="1.20.1250.20">
    <property type="entry name" value="MFS general substrate transporter like domains"/>
    <property type="match status" value="2"/>
</dbReference>
<dbReference type="OrthoDB" id="1404228at2"/>
<gene>
    <name evidence="6" type="ORF">SAMN04488515_3055</name>
</gene>
<dbReference type="EMBL" id="FOIZ01000002">
    <property type="protein sequence ID" value="SEW43274.1"/>
    <property type="molecule type" value="Genomic_DNA"/>
</dbReference>
<keyword evidence="1 4" id="KW-0812">Transmembrane</keyword>
<reference evidence="6 7" key="1">
    <citation type="submission" date="2016-10" db="EMBL/GenBank/DDBJ databases">
        <authorList>
            <person name="de Groot N.N."/>
        </authorList>
    </citation>
    <scope>NUCLEOTIDE SEQUENCE [LARGE SCALE GENOMIC DNA]</scope>
    <source>
        <strain evidence="6 7">DSM 17925</strain>
    </source>
</reference>
<evidence type="ECO:0000259" key="5">
    <source>
        <dbReference type="PROSITE" id="PS50850"/>
    </source>
</evidence>
<sequence length="411" mass="44401">MTAQTGYIAFIRSNAPFLAVGVLLSFLSSFGQTFFISIFGGEIREEFGLTNGEWGLVYMVGTSASAAVMVFAGVLADRFRVRTLGITVVLLLGFSCVLMAWNTAAGLLPFVIFALRFTGQGMTSHVAVVAMARWFIATRGKALAVAGLGFMFGEASLPLTMVWLKSMIEWRTLWVVFGIICVGSTLVLFRLLKLERTPQAEAEIEQSEGMGGRHWTRMEALRNPIFWAMAPAVMSFSGFGTAFWFHQVHFAEIKGWDHLALVAVFPLGTLTLAVSTIVFGWAIDRVGAVRLLPIYLIPYVAAFVLHWWSGSLFTTAIAVILMGLAGGGQSTLLNACWAEFYGTRHLGAIKAAVAALMVLGSAVGPGLSGILIDFGIGFEIQMLGYALIFASAGLLLLYPQAVWKRALVPAA</sequence>
<keyword evidence="2 4" id="KW-1133">Transmembrane helix</keyword>
<dbReference type="Pfam" id="PF07690">
    <property type="entry name" value="MFS_1"/>
    <property type="match status" value="1"/>
</dbReference>
<protein>
    <submittedName>
        <fullName evidence="6">Sugar phosphate permease</fullName>
    </submittedName>
</protein>
<feature type="transmembrane region" description="Helical" evidence="4">
    <location>
        <begin position="142"/>
        <end position="164"/>
    </location>
</feature>
<feature type="transmembrane region" description="Helical" evidence="4">
    <location>
        <begin position="170"/>
        <end position="189"/>
    </location>
</feature>
<dbReference type="SUPFAM" id="SSF103473">
    <property type="entry name" value="MFS general substrate transporter"/>
    <property type="match status" value="1"/>
</dbReference>
<evidence type="ECO:0000313" key="7">
    <source>
        <dbReference type="Proteomes" id="UP000199167"/>
    </source>
</evidence>
<feature type="transmembrane region" description="Helical" evidence="4">
    <location>
        <begin position="291"/>
        <end position="309"/>
    </location>
</feature>
<dbReference type="InterPro" id="IPR036259">
    <property type="entry name" value="MFS_trans_sf"/>
</dbReference>
<dbReference type="Proteomes" id="UP000199167">
    <property type="component" value="Unassembled WGS sequence"/>
</dbReference>
<feature type="transmembrane region" description="Helical" evidence="4">
    <location>
        <begin position="55"/>
        <end position="76"/>
    </location>
</feature>
<dbReference type="STRING" id="364200.SAMN04488515_3055"/>
<dbReference type="AlphaFoldDB" id="A0A1I0RPR5"/>
<keyword evidence="3 4" id="KW-0472">Membrane</keyword>
<name>A0A1I0RPR5_9RHOB</name>
<feature type="transmembrane region" description="Helical" evidence="4">
    <location>
        <begin position="107"/>
        <end position="130"/>
    </location>
</feature>
<feature type="transmembrane region" description="Helical" evidence="4">
    <location>
        <begin position="258"/>
        <end position="279"/>
    </location>
</feature>
<dbReference type="PROSITE" id="PS50850">
    <property type="entry name" value="MFS"/>
    <property type="match status" value="1"/>
</dbReference>
<keyword evidence="7" id="KW-1185">Reference proteome</keyword>
<dbReference type="PANTHER" id="PTHR11360:SF308">
    <property type="entry name" value="BLL3089 PROTEIN"/>
    <property type="match status" value="1"/>
</dbReference>
<feature type="transmembrane region" description="Helical" evidence="4">
    <location>
        <begin position="225"/>
        <end position="246"/>
    </location>
</feature>
<evidence type="ECO:0000313" key="6">
    <source>
        <dbReference type="EMBL" id="SEW43274.1"/>
    </source>
</evidence>
<feature type="transmembrane region" description="Helical" evidence="4">
    <location>
        <begin position="83"/>
        <end position="101"/>
    </location>
</feature>
<evidence type="ECO:0000256" key="1">
    <source>
        <dbReference type="ARBA" id="ARBA00022692"/>
    </source>
</evidence>
<organism evidence="6 7">
    <name type="scientific">Cognatiyoonia koreensis</name>
    <dbReference type="NCBI Taxonomy" id="364200"/>
    <lineage>
        <taxon>Bacteria</taxon>
        <taxon>Pseudomonadati</taxon>
        <taxon>Pseudomonadota</taxon>
        <taxon>Alphaproteobacteria</taxon>
        <taxon>Rhodobacterales</taxon>
        <taxon>Paracoccaceae</taxon>
        <taxon>Cognatiyoonia</taxon>
    </lineage>
</organism>
<feature type="transmembrane region" description="Helical" evidence="4">
    <location>
        <begin position="378"/>
        <end position="398"/>
    </location>
</feature>
<feature type="transmembrane region" description="Helical" evidence="4">
    <location>
        <begin position="315"/>
        <end position="337"/>
    </location>
</feature>
<feature type="transmembrane region" description="Helical" evidence="4">
    <location>
        <begin position="349"/>
        <end position="372"/>
    </location>
</feature>
<dbReference type="PANTHER" id="PTHR11360">
    <property type="entry name" value="MONOCARBOXYLATE TRANSPORTER"/>
    <property type="match status" value="1"/>
</dbReference>
<dbReference type="InterPro" id="IPR020846">
    <property type="entry name" value="MFS_dom"/>
</dbReference>
<accession>A0A1I0RPR5</accession>
<dbReference type="InterPro" id="IPR011701">
    <property type="entry name" value="MFS"/>
</dbReference>
<proteinExistence type="predicted"/>
<dbReference type="InterPro" id="IPR050327">
    <property type="entry name" value="Proton-linked_MCT"/>
</dbReference>
<dbReference type="GO" id="GO:0022857">
    <property type="term" value="F:transmembrane transporter activity"/>
    <property type="evidence" value="ECO:0007669"/>
    <property type="project" value="InterPro"/>
</dbReference>
<evidence type="ECO:0000256" key="3">
    <source>
        <dbReference type="ARBA" id="ARBA00023136"/>
    </source>
</evidence>
<feature type="domain" description="Major facilitator superfamily (MFS) profile" evidence="5">
    <location>
        <begin position="17"/>
        <end position="402"/>
    </location>
</feature>